<protein>
    <recommendedName>
        <fullName evidence="5">Pentatricopeptide repeat-containing protein</fullName>
    </recommendedName>
</protein>
<organism evidence="3 4">
    <name type="scientific">Kalanchoe fedtschenkoi</name>
    <name type="common">Lavender scallops</name>
    <name type="synonym">South American air plant</name>
    <dbReference type="NCBI Taxonomy" id="63787"/>
    <lineage>
        <taxon>Eukaryota</taxon>
        <taxon>Viridiplantae</taxon>
        <taxon>Streptophyta</taxon>
        <taxon>Embryophyta</taxon>
        <taxon>Tracheophyta</taxon>
        <taxon>Spermatophyta</taxon>
        <taxon>Magnoliopsida</taxon>
        <taxon>eudicotyledons</taxon>
        <taxon>Gunneridae</taxon>
        <taxon>Pentapetalae</taxon>
        <taxon>Saxifragales</taxon>
        <taxon>Crassulaceae</taxon>
        <taxon>Kalanchoe</taxon>
    </lineage>
</organism>
<reference evidence="3" key="1">
    <citation type="submission" date="2021-01" db="UniProtKB">
        <authorList>
            <consortium name="EnsemblPlants"/>
        </authorList>
    </citation>
    <scope>IDENTIFICATION</scope>
</reference>
<dbReference type="EnsemblPlants" id="Kaladp0001s0041.1.v1.1">
    <property type="protein sequence ID" value="Kaladp0001s0041.1.v1.1.CDS.1"/>
    <property type="gene ID" value="Kaladp0001s0041.v1.1"/>
</dbReference>
<dbReference type="NCBIfam" id="TIGR00756">
    <property type="entry name" value="PPR"/>
    <property type="match status" value="2"/>
</dbReference>
<evidence type="ECO:0000313" key="4">
    <source>
        <dbReference type="Proteomes" id="UP000594263"/>
    </source>
</evidence>
<dbReference type="FunFam" id="1.25.40.10:FF:000687">
    <property type="entry name" value="Pentatricopeptide repeat-containing protein At4g33170"/>
    <property type="match status" value="1"/>
</dbReference>
<dbReference type="GO" id="GO:0099402">
    <property type="term" value="P:plant organ development"/>
    <property type="evidence" value="ECO:0007669"/>
    <property type="project" value="UniProtKB-ARBA"/>
</dbReference>
<evidence type="ECO:0008006" key="5">
    <source>
        <dbReference type="Google" id="ProtNLM"/>
    </source>
</evidence>
<accession>A0A7N0RA32</accession>
<dbReference type="InterPro" id="IPR046960">
    <property type="entry name" value="PPR_At4g14850-like_plant"/>
</dbReference>
<dbReference type="FunFam" id="1.25.40.10:FF:000031">
    <property type="entry name" value="Pentatricopeptide repeat-containing protein mitochondrial"/>
    <property type="match status" value="1"/>
</dbReference>
<evidence type="ECO:0000313" key="3">
    <source>
        <dbReference type="EnsemblPlants" id="Kaladp0001s0041.1.v1.1.CDS.1"/>
    </source>
</evidence>
<feature type="repeat" description="PPR" evidence="2">
    <location>
        <begin position="278"/>
        <end position="312"/>
    </location>
</feature>
<evidence type="ECO:0000256" key="1">
    <source>
        <dbReference type="ARBA" id="ARBA00022737"/>
    </source>
</evidence>
<keyword evidence="1" id="KW-0677">Repeat</keyword>
<dbReference type="OMA" id="YCRMQME"/>
<feature type="repeat" description="PPR" evidence="2">
    <location>
        <begin position="145"/>
        <end position="179"/>
    </location>
</feature>
<dbReference type="Proteomes" id="UP000594263">
    <property type="component" value="Unplaced"/>
</dbReference>
<dbReference type="PANTHER" id="PTHR47926">
    <property type="entry name" value="PENTATRICOPEPTIDE REPEAT-CONTAINING PROTEIN"/>
    <property type="match status" value="1"/>
</dbReference>
<sequence>MIHQTPHRAFFGSLLQFTRDKNLKHGKAVHAQILKTTDSACIYLSNTLLNLYAKCGCMHQAHTLFRRTPNKDVVSWNSLINGYAKHGPKFSSSVLHLFRSMILDDSAFPNAHTLSGVLTAASSSADRCAGIQLHGYVVKTSCFDDLFVGSSLVNLYCKVGTLTDARKVFDEMPERNSVTWSTLISGYAGGWNVEESVRLFESLRKVGNENVTEFVITSVVSALASKEFVLAGRQLHGLACKDGLLSIVEVGNAFVTMYAKCGSLDDAHRIFELSDDKNAITWSAMVTGLAQSGDAQKALNLFSKMHYSGIGPSEFTFVGVLNACSDACALEEGKQTHSYALKSGFGSQMYIMTALVDMYAKCGSTSDARKGFDCLHEPDIVLWTSMIAGHVQNGENEDALILYGRMEMQGIMPNELTMSSVLKACASLAALEQGKQIHARTVKYGFSLEVPIGSAMSTMYSKCGSLEDGELVFRRIPARDTVCWNAMISGLSQNGRGKEALELFEEMLSEGIKPDFVTFVNVLSSCSHMGFVDKGWAYFNLMSTEYDLSPRVEHYACMVDILSRAGKLDAAKVFIESATVDHGLCLWRILLSAARNFRNYDIGTYAGEKLVELGSPESSAYVLLSTVYTALGQLDDVERVRRLMKLRGVSKSPGCSWIELKNQVHVFVVGDQMHPVIADIRTCLQMLYRPMMDEGYKPPQGQLVYKQMIDEDYDPVSESVVYELTMDEASEAAPESIYMAL</sequence>
<dbReference type="Gramene" id="Kaladp0001s0041.1.v1.1">
    <property type="protein sequence ID" value="Kaladp0001s0041.1.v1.1.CDS.1"/>
    <property type="gene ID" value="Kaladp0001s0041.v1.1"/>
</dbReference>
<keyword evidence="4" id="KW-1185">Reference proteome</keyword>
<dbReference type="InterPro" id="IPR011990">
    <property type="entry name" value="TPR-like_helical_dom_sf"/>
</dbReference>
<dbReference type="PROSITE" id="PS51375">
    <property type="entry name" value="PPR"/>
    <property type="match status" value="5"/>
</dbReference>
<dbReference type="GO" id="GO:0003723">
    <property type="term" value="F:RNA binding"/>
    <property type="evidence" value="ECO:0007669"/>
    <property type="project" value="InterPro"/>
</dbReference>
<dbReference type="Pfam" id="PF01535">
    <property type="entry name" value="PPR"/>
    <property type="match status" value="4"/>
</dbReference>
<name>A0A7N0RA32_KALFE</name>
<feature type="repeat" description="PPR" evidence="2">
    <location>
        <begin position="379"/>
        <end position="413"/>
    </location>
</feature>
<dbReference type="InterPro" id="IPR046848">
    <property type="entry name" value="E_motif"/>
</dbReference>
<dbReference type="FunFam" id="1.25.40.10:FF:000158">
    <property type="entry name" value="pentatricopeptide repeat-containing protein At2g33680"/>
    <property type="match status" value="1"/>
</dbReference>
<dbReference type="Pfam" id="PF20431">
    <property type="entry name" value="E_motif"/>
    <property type="match status" value="1"/>
</dbReference>
<dbReference type="Gene3D" id="1.25.40.10">
    <property type="entry name" value="Tetratricopeptide repeat domain"/>
    <property type="match status" value="4"/>
</dbReference>
<evidence type="ECO:0000256" key="2">
    <source>
        <dbReference type="PROSITE-ProRule" id="PRU00708"/>
    </source>
</evidence>
<dbReference type="Pfam" id="PF13041">
    <property type="entry name" value="PPR_2"/>
    <property type="match status" value="3"/>
</dbReference>
<feature type="repeat" description="PPR" evidence="2">
    <location>
        <begin position="480"/>
        <end position="514"/>
    </location>
</feature>
<dbReference type="GO" id="GO:0009451">
    <property type="term" value="P:RNA modification"/>
    <property type="evidence" value="ECO:0007669"/>
    <property type="project" value="InterPro"/>
</dbReference>
<feature type="repeat" description="PPR" evidence="2">
    <location>
        <begin position="72"/>
        <end position="108"/>
    </location>
</feature>
<dbReference type="PANTHER" id="PTHR47926:SF521">
    <property type="entry name" value="PENTATRICOPEPTIDE REPEAT-CONTAINING PROTEIN"/>
    <property type="match status" value="1"/>
</dbReference>
<proteinExistence type="predicted"/>
<dbReference type="AlphaFoldDB" id="A0A7N0RA32"/>
<dbReference type="InterPro" id="IPR002885">
    <property type="entry name" value="PPR_rpt"/>
</dbReference>